<protein>
    <submittedName>
        <fullName evidence="1">Uncharacterized protein</fullName>
    </submittedName>
</protein>
<organism evidence="1 2">
    <name type="scientific">Ostreobium quekettii</name>
    <dbReference type="NCBI Taxonomy" id="121088"/>
    <lineage>
        <taxon>Eukaryota</taxon>
        <taxon>Viridiplantae</taxon>
        <taxon>Chlorophyta</taxon>
        <taxon>core chlorophytes</taxon>
        <taxon>Ulvophyceae</taxon>
        <taxon>TCBD clade</taxon>
        <taxon>Bryopsidales</taxon>
        <taxon>Ostreobineae</taxon>
        <taxon>Ostreobiaceae</taxon>
        <taxon>Ostreobium</taxon>
    </lineage>
</organism>
<accession>A0A8S1IMP6</accession>
<evidence type="ECO:0000313" key="2">
    <source>
        <dbReference type="Proteomes" id="UP000708148"/>
    </source>
</evidence>
<reference evidence="1" key="1">
    <citation type="submission" date="2020-12" db="EMBL/GenBank/DDBJ databases">
        <authorList>
            <person name="Iha C."/>
        </authorList>
    </citation>
    <scope>NUCLEOTIDE SEQUENCE</scope>
</reference>
<evidence type="ECO:0000313" key="1">
    <source>
        <dbReference type="EMBL" id="CAD7695596.1"/>
    </source>
</evidence>
<dbReference type="Proteomes" id="UP000708148">
    <property type="component" value="Unassembled WGS sequence"/>
</dbReference>
<keyword evidence="2" id="KW-1185">Reference proteome</keyword>
<proteinExistence type="predicted"/>
<name>A0A8S1IMP6_9CHLO</name>
<comment type="caution">
    <text evidence="1">The sequence shown here is derived from an EMBL/GenBank/DDBJ whole genome shotgun (WGS) entry which is preliminary data.</text>
</comment>
<dbReference type="AlphaFoldDB" id="A0A8S1IMP6"/>
<dbReference type="EMBL" id="CAJHUC010000362">
    <property type="protein sequence ID" value="CAD7695596.1"/>
    <property type="molecule type" value="Genomic_DNA"/>
</dbReference>
<gene>
    <name evidence="1" type="ORF">OSTQU699_LOCUS957</name>
</gene>
<sequence length="115" mass="12275">MGTLSDAMQRSQTAVCGSMRGPALRKAEELMKYVVDAGVPDRVCFWLEKSTERVEGEARGFISGGTIGQQVCSATNFCCLHKSGQIALGLTGCGSHAVGNIFFNTDMCIQSTFCP</sequence>